<protein>
    <submittedName>
        <fullName evidence="7">Aromatic acid exporter family protein</fullName>
    </submittedName>
</protein>
<feature type="transmembrane region" description="Helical" evidence="6">
    <location>
        <begin position="63"/>
        <end position="91"/>
    </location>
</feature>
<keyword evidence="2" id="KW-1003">Cell membrane</keyword>
<keyword evidence="8" id="KW-1185">Reference proteome</keyword>
<reference evidence="7 8" key="1">
    <citation type="submission" date="2022-03" db="EMBL/GenBank/DDBJ databases">
        <authorList>
            <person name="Jo J.-H."/>
            <person name="Im W.-T."/>
        </authorList>
    </citation>
    <scope>NUCLEOTIDE SEQUENCE [LARGE SCALE GENOMIC DNA]</scope>
    <source>
        <strain evidence="7 8">MA9</strain>
    </source>
</reference>
<evidence type="ECO:0000256" key="3">
    <source>
        <dbReference type="ARBA" id="ARBA00022692"/>
    </source>
</evidence>
<proteinExistence type="predicted"/>
<evidence type="ECO:0000256" key="2">
    <source>
        <dbReference type="ARBA" id="ARBA00022475"/>
    </source>
</evidence>
<dbReference type="PANTHER" id="PTHR30509:SF27">
    <property type="entry name" value="UPF0421 PROTEIN YGAE"/>
    <property type="match status" value="1"/>
</dbReference>
<dbReference type="InterPro" id="IPR010343">
    <property type="entry name" value="ArAE_1"/>
</dbReference>
<dbReference type="Proteomes" id="UP001316087">
    <property type="component" value="Unassembled WGS sequence"/>
</dbReference>
<feature type="transmembrane region" description="Helical" evidence="6">
    <location>
        <begin position="120"/>
        <end position="143"/>
    </location>
</feature>
<accession>A0ABS9UG92</accession>
<keyword evidence="4 6" id="KW-1133">Transmembrane helix</keyword>
<evidence type="ECO:0000256" key="5">
    <source>
        <dbReference type="ARBA" id="ARBA00023136"/>
    </source>
</evidence>
<dbReference type="RefSeq" id="WP_241370430.1">
    <property type="nucleotide sequence ID" value="NZ_JAKZFC010000006.1"/>
</dbReference>
<evidence type="ECO:0000256" key="6">
    <source>
        <dbReference type="SAM" id="Phobius"/>
    </source>
</evidence>
<dbReference type="EMBL" id="JAKZFC010000006">
    <property type="protein sequence ID" value="MCH7323263.1"/>
    <property type="molecule type" value="Genomic_DNA"/>
</dbReference>
<evidence type="ECO:0000256" key="1">
    <source>
        <dbReference type="ARBA" id="ARBA00004651"/>
    </source>
</evidence>
<comment type="subcellular location">
    <subcellularLocation>
        <location evidence="1">Cell membrane</location>
        <topology evidence="1">Multi-pass membrane protein</topology>
    </subcellularLocation>
</comment>
<sequence>MKLGARVLKTGVAIVFALFLAELLNVPSPVFAGIAAVFAIQPSIYRSYLTIIEQVQANLIGATVAVIFGLIFGHHIVAVGIAAIIVLGIMMKLKLEKSISLALVTVIAIMEVPGDDFLTFGFIRFGTVMLGVFAAFIVNLVFLPPKYEIKLFKKINVVQDDIIRWTRLAVRQASEHTSTKITITKLQSRLNELDTMYDFFKEERSYFKNIKYVKARKLVIYRQMLITTKKSLELLMRLHKHENELGNLPVQFQIIIQERLDFLLTYHEQLLLKYTGKLRPEHSKWTRHEEYLQGSELMEQFIKQIVTAQEEATDDEQFSSYHLLYILSRILDYEENLEHLDTLIVSYRSYHSEEKNLDLESDFY</sequence>
<comment type="caution">
    <text evidence="7">The sequence shown here is derived from an EMBL/GenBank/DDBJ whole genome shotgun (WGS) entry which is preliminary data.</text>
</comment>
<dbReference type="Pfam" id="PF06081">
    <property type="entry name" value="ArAE_1"/>
    <property type="match status" value="1"/>
</dbReference>
<dbReference type="PANTHER" id="PTHR30509">
    <property type="entry name" value="P-HYDROXYBENZOIC ACID EFFLUX PUMP SUBUNIT-RELATED"/>
    <property type="match status" value="1"/>
</dbReference>
<keyword evidence="3 6" id="KW-0812">Transmembrane</keyword>
<name>A0ABS9UG92_9BACL</name>
<gene>
    <name evidence="7" type="ORF">LZ480_15405</name>
</gene>
<evidence type="ECO:0000313" key="7">
    <source>
        <dbReference type="EMBL" id="MCH7323263.1"/>
    </source>
</evidence>
<keyword evidence="5 6" id="KW-0472">Membrane</keyword>
<organism evidence="7 8">
    <name type="scientific">Solibacillus palustris</name>
    <dbReference type="NCBI Taxonomy" id="2908203"/>
    <lineage>
        <taxon>Bacteria</taxon>
        <taxon>Bacillati</taxon>
        <taxon>Bacillota</taxon>
        <taxon>Bacilli</taxon>
        <taxon>Bacillales</taxon>
        <taxon>Caryophanaceae</taxon>
        <taxon>Solibacillus</taxon>
    </lineage>
</organism>
<evidence type="ECO:0000256" key="4">
    <source>
        <dbReference type="ARBA" id="ARBA00022989"/>
    </source>
</evidence>
<evidence type="ECO:0000313" key="8">
    <source>
        <dbReference type="Proteomes" id="UP001316087"/>
    </source>
</evidence>